<feature type="region of interest" description="Disordered" evidence="1">
    <location>
        <begin position="1"/>
        <end position="88"/>
    </location>
</feature>
<reference evidence="2" key="1">
    <citation type="submission" date="2020-10" db="EMBL/GenBank/DDBJ databases">
        <title>Sequencing the genomes of 1000 actinobacteria strains.</title>
        <authorList>
            <person name="Klenk H.-P."/>
        </authorList>
    </citation>
    <scope>NUCLEOTIDE SEQUENCE</scope>
    <source>
        <strain evidence="2">DSM 46832</strain>
    </source>
</reference>
<dbReference type="EMBL" id="JADBEB010000001">
    <property type="protein sequence ID" value="MBE1492840.1"/>
    <property type="molecule type" value="Genomic_DNA"/>
</dbReference>
<accession>A0A927R1K4</accession>
<comment type="caution">
    <text evidence="2">The sequence shown here is derived from an EMBL/GenBank/DDBJ whole genome shotgun (WGS) entry which is preliminary data.</text>
</comment>
<evidence type="ECO:0000313" key="3">
    <source>
        <dbReference type="Proteomes" id="UP000649753"/>
    </source>
</evidence>
<dbReference type="Proteomes" id="UP000649753">
    <property type="component" value="Unassembled WGS sequence"/>
</dbReference>
<evidence type="ECO:0000256" key="1">
    <source>
        <dbReference type="SAM" id="MobiDB-lite"/>
    </source>
</evidence>
<name>A0A927R1K4_9ACTN</name>
<feature type="compositionally biased region" description="Low complexity" evidence="1">
    <location>
        <begin position="34"/>
        <end position="43"/>
    </location>
</feature>
<protein>
    <submittedName>
        <fullName evidence="2">Uncharacterized protein</fullName>
    </submittedName>
</protein>
<dbReference type="AlphaFoldDB" id="A0A927R1K4"/>
<keyword evidence="3" id="KW-1185">Reference proteome</keyword>
<proteinExistence type="predicted"/>
<organism evidence="2 3">
    <name type="scientific">Plantactinospora soyae</name>
    <dbReference type="NCBI Taxonomy" id="1544732"/>
    <lineage>
        <taxon>Bacteria</taxon>
        <taxon>Bacillati</taxon>
        <taxon>Actinomycetota</taxon>
        <taxon>Actinomycetes</taxon>
        <taxon>Micromonosporales</taxon>
        <taxon>Micromonosporaceae</taxon>
        <taxon>Plantactinospora</taxon>
    </lineage>
</organism>
<gene>
    <name evidence="2" type="ORF">H4W31_008478</name>
</gene>
<evidence type="ECO:0000313" key="2">
    <source>
        <dbReference type="EMBL" id="MBE1492840.1"/>
    </source>
</evidence>
<dbReference type="RefSeq" id="WP_192771684.1">
    <property type="nucleotide sequence ID" value="NZ_JADBEB010000001.1"/>
</dbReference>
<sequence>MPAKRKSRSTDRSAAKSSGAGVPVRVERQDVEAVELAAPVVLPGDDGGADHQPSAPKAGPVRRGAGQFSGVGRGRGASASRQYAFRRS</sequence>